<protein>
    <recommendedName>
        <fullName evidence="3">Dephospho-CoA kinase</fullName>
    </recommendedName>
</protein>
<dbReference type="Proteomes" id="UP000177932">
    <property type="component" value="Unassembled WGS sequence"/>
</dbReference>
<evidence type="ECO:0000313" key="2">
    <source>
        <dbReference type="Proteomes" id="UP000177932"/>
    </source>
</evidence>
<dbReference type="EMBL" id="MHOD01000026">
    <property type="protein sequence ID" value="OGZ57614.1"/>
    <property type="molecule type" value="Genomic_DNA"/>
</dbReference>
<dbReference type="SUPFAM" id="SSF52540">
    <property type="entry name" value="P-loop containing nucleoside triphosphate hydrolases"/>
    <property type="match status" value="1"/>
</dbReference>
<name>A0A1G2H545_9BACT</name>
<reference evidence="1 2" key="1">
    <citation type="journal article" date="2016" name="Nat. Commun.">
        <title>Thousands of microbial genomes shed light on interconnected biogeochemical processes in an aquifer system.</title>
        <authorList>
            <person name="Anantharaman K."/>
            <person name="Brown C.T."/>
            <person name="Hug L.A."/>
            <person name="Sharon I."/>
            <person name="Castelle C.J."/>
            <person name="Probst A.J."/>
            <person name="Thomas B.C."/>
            <person name="Singh A."/>
            <person name="Wilkins M.J."/>
            <person name="Karaoz U."/>
            <person name="Brodie E.L."/>
            <person name="Williams K.H."/>
            <person name="Hubbard S.S."/>
            <person name="Banfield J.F."/>
        </authorList>
    </citation>
    <scope>NUCLEOTIDE SEQUENCE [LARGE SCALE GENOMIC DNA]</scope>
</reference>
<accession>A0A1G2H545</accession>
<dbReference type="Pfam" id="PF13207">
    <property type="entry name" value="AAA_17"/>
    <property type="match status" value="1"/>
</dbReference>
<gene>
    <name evidence="1" type="ORF">A2827_03915</name>
</gene>
<evidence type="ECO:0008006" key="3">
    <source>
        <dbReference type="Google" id="ProtNLM"/>
    </source>
</evidence>
<dbReference type="PANTHER" id="PTHR41930:SF1">
    <property type="entry name" value="DEPHOSPHO-COA KINASE"/>
    <property type="match status" value="1"/>
</dbReference>
<organism evidence="1 2">
    <name type="scientific">Candidatus Spechtbacteria bacterium RIFCSPHIGHO2_01_FULL_43_30</name>
    <dbReference type="NCBI Taxonomy" id="1802158"/>
    <lineage>
        <taxon>Bacteria</taxon>
        <taxon>Candidatus Spechtiibacteriota</taxon>
    </lineage>
</organism>
<comment type="caution">
    <text evidence="1">The sequence shown here is derived from an EMBL/GenBank/DDBJ whole genome shotgun (WGS) entry which is preliminary data.</text>
</comment>
<sequence length="190" mass="21508">MKTVLGLVGEIGSGKSTFVRIVEELIPETKIAHFKSSDILAAILEILNKPATRKNLQKLPEILSELFDDDVISEAIFARISQSDADICVFDGVRWPSDVEVLRRFPNNFLIYITADARTRYSRVKSRKDKLEEADLTFAQFLQADLSQTEIFIPKIGENADIKISNGDTIDSFFEDIKNFVEYNLKTADK</sequence>
<evidence type="ECO:0000313" key="1">
    <source>
        <dbReference type="EMBL" id="OGZ57614.1"/>
    </source>
</evidence>
<proteinExistence type="predicted"/>
<dbReference type="AlphaFoldDB" id="A0A1G2H545"/>
<dbReference type="PANTHER" id="PTHR41930">
    <property type="entry name" value="UPF0200 PROTEIN MJ1399"/>
    <property type="match status" value="1"/>
</dbReference>
<dbReference type="STRING" id="1802158.A2827_03915"/>
<dbReference type="InterPro" id="IPR027417">
    <property type="entry name" value="P-loop_NTPase"/>
</dbReference>
<dbReference type="Gene3D" id="3.40.50.300">
    <property type="entry name" value="P-loop containing nucleotide triphosphate hydrolases"/>
    <property type="match status" value="1"/>
</dbReference>